<feature type="chain" id="PRO_5038839936" evidence="7">
    <location>
        <begin position="22"/>
        <end position="361"/>
    </location>
</feature>
<keyword evidence="6" id="KW-0449">Lipoprotein</keyword>
<evidence type="ECO:0000259" key="8">
    <source>
        <dbReference type="Pfam" id="PF02608"/>
    </source>
</evidence>
<feature type="domain" description="ABC transporter substrate-binding protein PnrA-like" evidence="8">
    <location>
        <begin position="41"/>
        <end position="349"/>
    </location>
</feature>
<dbReference type="PROSITE" id="PS51257">
    <property type="entry name" value="PROKAR_LIPOPROTEIN"/>
    <property type="match status" value="1"/>
</dbReference>
<dbReference type="InterPro" id="IPR050957">
    <property type="entry name" value="BMP_lipoprotein"/>
</dbReference>
<evidence type="ECO:0000313" key="9">
    <source>
        <dbReference type="EMBL" id="SFG22394.1"/>
    </source>
</evidence>
<sequence length="361" mass="38499">MFKKRIAVLVAFVVVMASVLAGCGNGKSSGDSATKKSAFKAGMVTDTGGVDDKSFNQSAWEGLKDFAKDNDLKTGTGVKYLQSTQASDYSPNLNTMIHQNFNVVYGIGFLMQSDVQKIAEQNPKAKLGIVDAVAVDKNNKPLKNVASITFKEQQGSFLVGVVAGLTTKTNKVGFIGGINSALIKKFENGFKAGVKTVNPKAEVYAQYAGAFDAPDKGRAIAQTIYTKGADIIYASAGNTGNGVFTEAKNRTKNGKKVWVIGVDKDQHDQGLPENVTLTSMVKRVDKAIYDVTKQTKAGKFPGGKVLEFGLEQNGVGIAPTTENVSKKALDAVNDYKGKIIDGSITVPTTDKELKEYLANLK</sequence>
<keyword evidence="5" id="KW-0472">Membrane</keyword>
<evidence type="ECO:0000256" key="3">
    <source>
        <dbReference type="ARBA" id="ARBA00022475"/>
    </source>
</evidence>
<protein>
    <submittedName>
        <fullName evidence="9">Basic membrane protein A</fullName>
    </submittedName>
</protein>
<feature type="signal peptide" evidence="7">
    <location>
        <begin position="1"/>
        <end position="21"/>
    </location>
</feature>
<dbReference type="InterPro" id="IPR003760">
    <property type="entry name" value="PnrA-like"/>
</dbReference>
<dbReference type="OrthoDB" id="9784230at2"/>
<evidence type="ECO:0000256" key="1">
    <source>
        <dbReference type="ARBA" id="ARBA00004193"/>
    </source>
</evidence>
<proteinExistence type="inferred from homology"/>
<dbReference type="SUPFAM" id="SSF53822">
    <property type="entry name" value="Periplasmic binding protein-like I"/>
    <property type="match status" value="1"/>
</dbReference>
<reference evidence="10" key="1">
    <citation type="submission" date="2016-10" db="EMBL/GenBank/DDBJ databases">
        <authorList>
            <person name="Varghese N."/>
            <person name="Submissions S."/>
        </authorList>
    </citation>
    <scope>NUCLEOTIDE SEQUENCE [LARGE SCALE GENOMIC DNA]</scope>
    <source>
        <strain evidence="10">ATCC 700379</strain>
    </source>
</reference>
<dbReference type="GO" id="GO:0005886">
    <property type="term" value="C:plasma membrane"/>
    <property type="evidence" value="ECO:0007669"/>
    <property type="project" value="UniProtKB-SubCell"/>
</dbReference>
<evidence type="ECO:0000256" key="2">
    <source>
        <dbReference type="ARBA" id="ARBA00008610"/>
    </source>
</evidence>
<evidence type="ECO:0000313" key="10">
    <source>
        <dbReference type="Proteomes" id="UP000198752"/>
    </source>
</evidence>
<gene>
    <name evidence="9" type="ORF">SAMN02982927_01023</name>
</gene>
<dbReference type="Proteomes" id="UP000198752">
    <property type="component" value="Unassembled WGS sequence"/>
</dbReference>
<keyword evidence="10" id="KW-1185">Reference proteome</keyword>
<dbReference type="InterPro" id="IPR028082">
    <property type="entry name" value="Peripla_BP_I"/>
</dbReference>
<dbReference type="RefSeq" id="WP_093670732.1">
    <property type="nucleotide sequence ID" value="NZ_FOOY01000006.1"/>
</dbReference>
<evidence type="ECO:0000256" key="6">
    <source>
        <dbReference type="ARBA" id="ARBA00023288"/>
    </source>
</evidence>
<dbReference type="Gene3D" id="3.40.50.2300">
    <property type="match status" value="2"/>
</dbReference>
<evidence type="ECO:0000256" key="7">
    <source>
        <dbReference type="SAM" id="SignalP"/>
    </source>
</evidence>
<comment type="subcellular location">
    <subcellularLocation>
        <location evidence="1">Cell membrane</location>
        <topology evidence="1">Lipid-anchor</topology>
    </subcellularLocation>
</comment>
<dbReference type="PANTHER" id="PTHR34296:SF2">
    <property type="entry name" value="ABC TRANSPORTER GUANOSINE-BINDING PROTEIN NUPN"/>
    <property type="match status" value="1"/>
</dbReference>
<dbReference type="CDD" id="cd06354">
    <property type="entry name" value="PBP1_PrnA-like"/>
    <property type="match status" value="1"/>
</dbReference>
<accession>A0A1I2Q215</accession>
<keyword evidence="4 7" id="KW-0732">Signal</keyword>
<dbReference type="EMBL" id="FOOY01000006">
    <property type="protein sequence ID" value="SFG22394.1"/>
    <property type="molecule type" value="Genomic_DNA"/>
</dbReference>
<dbReference type="AlphaFoldDB" id="A0A1I2Q215"/>
<name>A0A1I2Q215_9BACL</name>
<dbReference type="PANTHER" id="PTHR34296">
    <property type="entry name" value="TRANSCRIPTIONAL ACTIVATOR PROTEIN MED"/>
    <property type="match status" value="1"/>
</dbReference>
<dbReference type="Pfam" id="PF02608">
    <property type="entry name" value="Bmp"/>
    <property type="match status" value="1"/>
</dbReference>
<comment type="similarity">
    <text evidence="2">Belongs to the BMP lipoprotein family.</text>
</comment>
<keyword evidence="3" id="KW-1003">Cell membrane</keyword>
<dbReference type="STRING" id="269670.SAMN02982927_01023"/>
<organism evidence="9 10">
    <name type="scientific">Sporolactobacillus nakayamae</name>
    <dbReference type="NCBI Taxonomy" id="269670"/>
    <lineage>
        <taxon>Bacteria</taxon>
        <taxon>Bacillati</taxon>
        <taxon>Bacillota</taxon>
        <taxon>Bacilli</taxon>
        <taxon>Bacillales</taxon>
        <taxon>Sporolactobacillaceae</taxon>
        <taxon>Sporolactobacillus</taxon>
    </lineage>
</organism>
<evidence type="ECO:0000256" key="5">
    <source>
        <dbReference type="ARBA" id="ARBA00023136"/>
    </source>
</evidence>
<evidence type="ECO:0000256" key="4">
    <source>
        <dbReference type="ARBA" id="ARBA00022729"/>
    </source>
</evidence>